<dbReference type="Pfam" id="PF01344">
    <property type="entry name" value="Kelch_1"/>
    <property type="match status" value="1"/>
</dbReference>
<organism evidence="4 5">
    <name type="scientific">Clytia hemisphaerica</name>
    <dbReference type="NCBI Taxonomy" id="252671"/>
    <lineage>
        <taxon>Eukaryota</taxon>
        <taxon>Metazoa</taxon>
        <taxon>Cnidaria</taxon>
        <taxon>Hydrozoa</taxon>
        <taxon>Hydroidolina</taxon>
        <taxon>Leptothecata</taxon>
        <taxon>Obeliida</taxon>
        <taxon>Clytiidae</taxon>
        <taxon>Clytia</taxon>
    </lineage>
</organism>
<evidence type="ECO:0000256" key="3">
    <source>
        <dbReference type="SAM" id="MobiDB-lite"/>
    </source>
</evidence>
<reference evidence="4" key="1">
    <citation type="submission" date="2021-01" db="UniProtKB">
        <authorList>
            <consortium name="EnsemblMetazoa"/>
        </authorList>
    </citation>
    <scope>IDENTIFICATION</scope>
</reference>
<dbReference type="AlphaFoldDB" id="A0A7M5XFX6"/>
<dbReference type="Proteomes" id="UP000594262">
    <property type="component" value="Unplaced"/>
</dbReference>
<feature type="region of interest" description="Disordered" evidence="3">
    <location>
        <begin position="170"/>
        <end position="189"/>
    </location>
</feature>
<evidence type="ECO:0000313" key="4">
    <source>
        <dbReference type="EnsemblMetazoa" id="CLYHEMP022621.1"/>
    </source>
</evidence>
<keyword evidence="5" id="KW-1185">Reference proteome</keyword>
<evidence type="ECO:0000256" key="2">
    <source>
        <dbReference type="ARBA" id="ARBA00022737"/>
    </source>
</evidence>
<keyword evidence="1" id="KW-0880">Kelch repeat</keyword>
<dbReference type="InterPro" id="IPR006652">
    <property type="entry name" value="Kelch_1"/>
</dbReference>
<evidence type="ECO:0000313" key="5">
    <source>
        <dbReference type="Proteomes" id="UP000594262"/>
    </source>
</evidence>
<protein>
    <submittedName>
        <fullName evidence="4">Uncharacterized protein</fullName>
    </submittedName>
</protein>
<feature type="region of interest" description="Disordered" evidence="3">
    <location>
        <begin position="203"/>
        <end position="261"/>
    </location>
</feature>
<feature type="compositionally biased region" description="Basic and acidic residues" evidence="3">
    <location>
        <begin position="172"/>
        <end position="189"/>
    </location>
</feature>
<dbReference type="OrthoDB" id="10250130at2759"/>
<proteinExistence type="predicted"/>
<dbReference type="PANTHER" id="PTHR46093:SF19">
    <property type="entry name" value="RAB9 EFFECTOR PROTEIN WITH KELCH MOTIFS-LIKE"/>
    <property type="match status" value="1"/>
</dbReference>
<evidence type="ECO:0000256" key="1">
    <source>
        <dbReference type="ARBA" id="ARBA00022441"/>
    </source>
</evidence>
<accession>A0A7M5XFX6</accession>
<dbReference type="Gene3D" id="2.120.10.80">
    <property type="entry name" value="Kelch-type beta propeller"/>
    <property type="match status" value="2"/>
</dbReference>
<feature type="compositionally biased region" description="Basic and acidic residues" evidence="3">
    <location>
        <begin position="203"/>
        <end position="218"/>
    </location>
</feature>
<name>A0A7M5XFX6_9CNID</name>
<dbReference type="GeneID" id="136801220"/>
<dbReference type="SUPFAM" id="SSF117281">
    <property type="entry name" value="Kelch motif"/>
    <property type="match status" value="1"/>
</dbReference>
<dbReference type="InterPro" id="IPR015915">
    <property type="entry name" value="Kelch-typ_b-propeller"/>
</dbReference>
<dbReference type="EnsemblMetazoa" id="CLYHEMT022621.1">
    <property type="protein sequence ID" value="CLYHEMP022621.1"/>
    <property type="gene ID" value="CLYHEMG022621"/>
</dbReference>
<sequence length="584" mass="65986">MEIYALLDLSKPPEKLNCSEGGQSFYHYFAPPLPKNVIMFATNNNSIQEQFEVRVSIDPSVEDKKIGEFSRDKDCFVWKVDLTEEEVDATNKVLKMDRLLKISVTKQGADEGFSSQDKDEEDLVFDNDNDDITEFEKSLEKFEDDFKENQSAIKTLHKKVASLPTKSSTKKKVSDFFKPKQQKKNSDFKAKTITSKETVLTETKDKVNDSDGDKEQKGKRPHPFVDSPESKPKKAMMQAKPSKTPEMAKRRVIRKSGKSPAAKFSDLISHENPTGRWGHGCCKICHDKAIVIGGQTKQQMNTDSMWLLDLKTRKWELQKSDNSTIDRRVGHSVVYDEKRNLVFVYGGSKPKKWYSDVYALNLATFEWEKSETIGKAPTRAYHSCNKFHDELFVFGGVYPNPDPDPDGCSNELVIYDIANKSWYTPIISGDIPNPRSGHSAVMIGSKLYIFGGWDAPTCHDDIYCLDIVIMKYTRLKPIGEGPSARTWHSTSVLSNPNQFCIYGGFDGNDSLNDLFVFDSVKTCWSKIHNEHNSILRAGHTSLLMTSPYSDDDVTKANNKSQVLIFGGGDNAGQFYNDVILLDVK</sequence>
<dbReference type="RefSeq" id="XP_066913954.1">
    <property type="nucleotide sequence ID" value="XM_067057853.1"/>
</dbReference>
<keyword evidence="2" id="KW-0677">Repeat</keyword>
<dbReference type="PANTHER" id="PTHR46093">
    <property type="entry name" value="ACYL-COA-BINDING DOMAIN-CONTAINING PROTEIN 5"/>
    <property type="match status" value="1"/>
</dbReference>
<dbReference type="Pfam" id="PF24681">
    <property type="entry name" value="Kelch_KLHDC2_KLHL20_DRC7"/>
    <property type="match status" value="1"/>
</dbReference>